<evidence type="ECO:0000256" key="8">
    <source>
        <dbReference type="ARBA" id="ARBA00023065"/>
    </source>
</evidence>
<evidence type="ECO:0000256" key="4">
    <source>
        <dbReference type="ARBA" id="ARBA00022475"/>
    </source>
</evidence>
<dbReference type="InterPro" id="IPR004878">
    <property type="entry name" value="Otopetrin"/>
</dbReference>
<dbReference type="GO" id="GO:0005886">
    <property type="term" value="C:plasma membrane"/>
    <property type="evidence" value="ECO:0007669"/>
    <property type="project" value="UniProtKB-SubCell"/>
</dbReference>
<feature type="transmembrane region" description="Helical" evidence="12">
    <location>
        <begin position="96"/>
        <end position="114"/>
    </location>
</feature>
<keyword evidence="13" id="KW-1185">Reference proteome</keyword>
<dbReference type="AlphaFoldDB" id="A0A914DEV4"/>
<evidence type="ECO:0000256" key="1">
    <source>
        <dbReference type="ARBA" id="ARBA00004651"/>
    </source>
</evidence>
<dbReference type="Pfam" id="PF03189">
    <property type="entry name" value="Otopetrin"/>
    <property type="match status" value="1"/>
</dbReference>
<keyword evidence="6" id="KW-0375">Hydrogen ion transport</keyword>
<protein>
    <submittedName>
        <fullName evidence="14">Uncharacterized protein</fullName>
    </submittedName>
</protein>
<feature type="compositionally biased region" description="Low complexity" evidence="11">
    <location>
        <begin position="1"/>
        <end position="16"/>
    </location>
</feature>
<evidence type="ECO:0000313" key="13">
    <source>
        <dbReference type="Proteomes" id="UP000887540"/>
    </source>
</evidence>
<keyword evidence="7 12" id="KW-1133">Transmembrane helix</keyword>
<evidence type="ECO:0000256" key="11">
    <source>
        <dbReference type="SAM" id="MobiDB-lite"/>
    </source>
</evidence>
<evidence type="ECO:0000256" key="12">
    <source>
        <dbReference type="SAM" id="Phobius"/>
    </source>
</evidence>
<evidence type="ECO:0000256" key="2">
    <source>
        <dbReference type="ARBA" id="ARBA00006513"/>
    </source>
</evidence>
<dbReference type="Proteomes" id="UP000887540">
    <property type="component" value="Unplaced"/>
</dbReference>
<organism evidence="13 14">
    <name type="scientific">Acrobeloides nanus</name>
    <dbReference type="NCBI Taxonomy" id="290746"/>
    <lineage>
        <taxon>Eukaryota</taxon>
        <taxon>Metazoa</taxon>
        <taxon>Ecdysozoa</taxon>
        <taxon>Nematoda</taxon>
        <taxon>Chromadorea</taxon>
        <taxon>Rhabditida</taxon>
        <taxon>Tylenchina</taxon>
        <taxon>Cephalobomorpha</taxon>
        <taxon>Cephaloboidea</taxon>
        <taxon>Cephalobidae</taxon>
        <taxon>Acrobeloides</taxon>
    </lineage>
</organism>
<comment type="similarity">
    <text evidence="2">Belongs to the otopetrin family.</text>
</comment>
<dbReference type="GO" id="GO:0015252">
    <property type="term" value="F:proton channel activity"/>
    <property type="evidence" value="ECO:0007669"/>
    <property type="project" value="InterPro"/>
</dbReference>
<evidence type="ECO:0000256" key="5">
    <source>
        <dbReference type="ARBA" id="ARBA00022692"/>
    </source>
</evidence>
<evidence type="ECO:0000256" key="9">
    <source>
        <dbReference type="ARBA" id="ARBA00023136"/>
    </source>
</evidence>
<comment type="subcellular location">
    <subcellularLocation>
        <location evidence="1">Cell membrane</location>
        <topology evidence="1">Multi-pass membrane protein</topology>
    </subcellularLocation>
</comment>
<feature type="transmembrane region" description="Helical" evidence="12">
    <location>
        <begin position="60"/>
        <end position="84"/>
    </location>
</feature>
<feature type="compositionally biased region" description="Basic and acidic residues" evidence="11">
    <location>
        <begin position="18"/>
        <end position="30"/>
    </location>
</feature>
<keyword evidence="4" id="KW-1003">Cell membrane</keyword>
<evidence type="ECO:0000313" key="14">
    <source>
        <dbReference type="WBParaSite" id="ACRNAN_scaffold2414.g16639.t1"/>
    </source>
</evidence>
<feature type="region of interest" description="Disordered" evidence="11">
    <location>
        <begin position="1"/>
        <end position="43"/>
    </location>
</feature>
<dbReference type="WBParaSite" id="ACRNAN_scaffold2414.g16639.t1">
    <property type="protein sequence ID" value="ACRNAN_scaffold2414.g16639.t1"/>
    <property type="gene ID" value="ACRNAN_scaffold2414.g16639"/>
</dbReference>
<sequence>MASSSTITISSTSSVSEKSQKRQRWYEDAHANQPSKSSTDEEFYDEKVPFHREILTSDSWFLRLGCVVFGVIGLAYYTFGIFICYHDENCNTKSTFILNVLAIIFLIVQGHFIFRNWK</sequence>
<evidence type="ECO:0000256" key="6">
    <source>
        <dbReference type="ARBA" id="ARBA00022781"/>
    </source>
</evidence>
<keyword evidence="5 12" id="KW-0812">Transmembrane</keyword>
<name>A0A914DEV4_9BILA</name>
<keyword evidence="3" id="KW-0813">Transport</keyword>
<evidence type="ECO:0000256" key="7">
    <source>
        <dbReference type="ARBA" id="ARBA00022989"/>
    </source>
</evidence>
<evidence type="ECO:0000256" key="3">
    <source>
        <dbReference type="ARBA" id="ARBA00022448"/>
    </source>
</evidence>
<keyword evidence="8" id="KW-0406">Ion transport</keyword>
<reference evidence="14" key="1">
    <citation type="submission" date="2022-11" db="UniProtKB">
        <authorList>
            <consortium name="WormBaseParasite"/>
        </authorList>
    </citation>
    <scope>IDENTIFICATION</scope>
</reference>
<evidence type="ECO:0000256" key="10">
    <source>
        <dbReference type="ARBA" id="ARBA00023303"/>
    </source>
</evidence>
<keyword evidence="9 12" id="KW-0472">Membrane</keyword>
<accession>A0A914DEV4</accession>
<keyword evidence="10" id="KW-0407">Ion channel</keyword>
<proteinExistence type="inferred from homology"/>